<name>A0ABP9TEW2_9MICC</name>
<keyword evidence="2" id="KW-1185">Reference proteome</keyword>
<comment type="caution">
    <text evidence="1">The sequence shown here is derived from an EMBL/GenBank/DDBJ whole genome shotgun (WGS) entry which is preliminary data.</text>
</comment>
<protein>
    <submittedName>
        <fullName evidence="1">DUF3263 domain-containing protein</fullName>
    </submittedName>
</protein>
<dbReference type="EMBL" id="BAABLK010000002">
    <property type="protein sequence ID" value="GAA5225509.1"/>
    <property type="molecule type" value="Genomic_DNA"/>
</dbReference>
<sequence>MSSETLGFEFELDESSDLDERSQRILALERHWWKYAGAKEQAISQMFSISAANYYQLLNTLIDTDAALAHDPMLVKRLRRLRTTRHRARTAKRHDSEA</sequence>
<organism evidence="1 2">
    <name type="scientific">Paeniglutamicibacter antarcticus</name>
    <dbReference type="NCBI Taxonomy" id="494023"/>
    <lineage>
        <taxon>Bacteria</taxon>
        <taxon>Bacillati</taxon>
        <taxon>Actinomycetota</taxon>
        <taxon>Actinomycetes</taxon>
        <taxon>Micrococcales</taxon>
        <taxon>Micrococcaceae</taxon>
        <taxon>Paeniglutamicibacter</taxon>
    </lineage>
</organism>
<proteinExistence type="predicted"/>
<dbReference type="Pfam" id="PF11662">
    <property type="entry name" value="DUF3263"/>
    <property type="match status" value="1"/>
</dbReference>
<gene>
    <name evidence="1" type="ORF">GCM10025778_00390</name>
</gene>
<evidence type="ECO:0000313" key="2">
    <source>
        <dbReference type="Proteomes" id="UP001501257"/>
    </source>
</evidence>
<evidence type="ECO:0000313" key="1">
    <source>
        <dbReference type="EMBL" id="GAA5225509.1"/>
    </source>
</evidence>
<dbReference type="InterPro" id="IPR021678">
    <property type="entry name" value="DUF3263"/>
</dbReference>
<accession>A0ABP9TEW2</accession>
<dbReference type="RefSeq" id="WP_210101945.1">
    <property type="nucleotide sequence ID" value="NZ_BAABLK010000002.1"/>
</dbReference>
<dbReference type="Proteomes" id="UP001501257">
    <property type="component" value="Unassembled WGS sequence"/>
</dbReference>
<reference evidence="2" key="1">
    <citation type="journal article" date="2019" name="Int. J. Syst. Evol. Microbiol.">
        <title>The Global Catalogue of Microorganisms (GCM) 10K type strain sequencing project: providing services to taxonomists for standard genome sequencing and annotation.</title>
        <authorList>
            <consortium name="The Broad Institute Genomics Platform"/>
            <consortium name="The Broad Institute Genome Sequencing Center for Infectious Disease"/>
            <person name="Wu L."/>
            <person name="Ma J."/>
        </authorList>
    </citation>
    <scope>NUCLEOTIDE SEQUENCE [LARGE SCALE GENOMIC DNA]</scope>
    <source>
        <strain evidence="2">JCM 18952</strain>
    </source>
</reference>